<feature type="transmembrane region" description="Helical" evidence="2">
    <location>
        <begin position="144"/>
        <end position="164"/>
    </location>
</feature>
<accession>A0ABR4P515</accession>
<dbReference type="EMBL" id="JBFCZG010000009">
    <property type="protein sequence ID" value="KAL3418390.1"/>
    <property type="molecule type" value="Genomic_DNA"/>
</dbReference>
<organism evidence="3 4">
    <name type="scientific">Phlyctema vagabunda</name>
    <dbReference type="NCBI Taxonomy" id="108571"/>
    <lineage>
        <taxon>Eukaryota</taxon>
        <taxon>Fungi</taxon>
        <taxon>Dikarya</taxon>
        <taxon>Ascomycota</taxon>
        <taxon>Pezizomycotina</taxon>
        <taxon>Leotiomycetes</taxon>
        <taxon>Helotiales</taxon>
        <taxon>Dermateaceae</taxon>
        <taxon>Phlyctema</taxon>
    </lineage>
</organism>
<keyword evidence="2" id="KW-1133">Transmembrane helix</keyword>
<comment type="caution">
    <text evidence="3">The sequence shown here is derived from an EMBL/GenBank/DDBJ whole genome shotgun (WGS) entry which is preliminary data.</text>
</comment>
<keyword evidence="2" id="KW-0472">Membrane</keyword>
<sequence length="253" mass="28743">MATGKVLGSAPDRLHGLMDRRYIVPVSEPTRRRIFCRSSYLVASLQIQFRPAQCILSSFSASLSHSFGCSVYLGSAVCISFYILPYVLLLAFFSRSVFSLLSRSGSRISYYPVRMESPTHTMLLAARGSGHSTSFRSFFEAHKVMIIVASILIPLQILAVCFYFKHRRTKRAATALLEDRVARLEEGMLRLLTTERIRPRQRGKQESQSTLSSIDSSEPQLQLQKSQQPQQPQQDITEYYPGVPRLSRIDEWI</sequence>
<feature type="transmembrane region" description="Helical" evidence="2">
    <location>
        <begin position="71"/>
        <end position="93"/>
    </location>
</feature>
<keyword evidence="2" id="KW-0812">Transmembrane</keyword>
<gene>
    <name evidence="3" type="ORF">PVAG01_10106</name>
</gene>
<feature type="compositionally biased region" description="Low complexity" evidence="1">
    <location>
        <begin position="216"/>
        <end position="234"/>
    </location>
</feature>
<evidence type="ECO:0000313" key="3">
    <source>
        <dbReference type="EMBL" id="KAL3418390.1"/>
    </source>
</evidence>
<evidence type="ECO:0000256" key="1">
    <source>
        <dbReference type="SAM" id="MobiDB-lite"/>
    </source>
</evidence>
<proteinExistence type="predicted"/>
<evidence type="ECO:0000313" key="4">
    <source>
        <dbReference type="Proteomes" id="UP001629113"/>
    </source>
</evidence>
<feature type="region of interest" description="Disordered" evidence="1">
    <location>
        <begin position="195"/>
        <end position="239"/>
    </location>
</feature>
<dbReference type="Proteomes" id="UP001629113">
    <property type="component" value="Unassembled WGS sequence"/>
</dbReference>
<name>A0ABR4P515_9HELO</name>
<keyword evidence="4" id="KW-1185">Reference proteome</keyword>
<evidence type="ECO:0000256" key="2">
    <source>
        <dbReference type="SAM" id="Phobius"/>
    </source>
</evidence>
<feature type="compositionally biased region" description="Polar residues" evidence="1">
    <location>
        <begin position="206"/>
        <end position="215"/>
    </location>
</feature>
<reference evidence="3 4" key="1">
    <citation type="submission" date="2024-06" db="EMBL/GenBank/DDBJ databases">
        <title>Complete genome of Phlyctema vagabunda strain 19-DSS-EL-015.</title>
        <authorList>
            <person name="Fiorenzani C."/>
        </authorList>
    </citation>
    <scope>NUCLEOTIDE SEQUENCE [LARGE SCALE GENOMIC DNA]</scope>
    <source>
        <strain evidence="3 4">19-DSS-EL-015</strain>
    </source>
</reference>
<protein>
    <submittedName>
        <fullName evidence="3">Uncharacterized protein</fullName>
    </submittedName>
</protein>